<dbReference type="GO" id="GO:0000270">
    <property type="term" value="P:peptidoglycan metabolic process"/>
    <property type="evidence" value="ECO:0007669"/>
    <property type="project" value="InterPro"/>
</dbReference>
<dbReference type="InterPro" id="IPR000189">
    <property type="entry name" value="Transglyc_AS"/>
</dbReference>
<evidence type="ECO:0000256" key="2">
    <source>
        <dbReference type="SAM" id="MobiDB-lite"/>
    </source>
</evidence>
<dbReference type="Gene3D" id="3.10.350.10">
    <property type="entry name" value="LysM domain"/>
    <property type="match status" value="1"/>
</dbReference>
<dbReference type="InterPro" id="IPR008258">
    <property type="entry name" value="Transglycosylase_SLT_dom_1"/>
</dbReference>
<feature type="signal peptide" evidence="3">
    <location>
        <begin position="1"/>
        <end position="20"/>
    </location>
</feature>
<evidence type="ECO:0000313" key="5">
    <source>
        <dbReference type="EMBL" id="TYC54385.1"/>
    </source>
</evidence>
<accession>A0A6C2CMW6</accession>
<feature type="region of interest" description="Disordered" evidence="2">
    <location>
        <begin position="437"/>
        <end position="481"/>
    </location>
</feature>
<dbReference type="PANTHER" id="PTHR37423">
    <property type="entry name" value="SOLUBLE LYTIC MUREIN TRANSGLYCOSYLASE-RELATED"/>
    <property type="match status" value="1"/>
</dbReference>
<dbReference type="InterPro" id="IPR018392">
    <property type="entry name" value="LysM"/>
</dbReference>
<evidence type="ECO:0000259" key="4">
    <source>
        <dbReference type="PROSITE" id="PS51782"/>
    </source>
</evidence>
<dbReference type="PROSITE" id="PS00922">
    <property type="entry name" value="TRANSGLYCOSYLASE"/>
    <property type="match status" value="1"/>
</dbReference>
<name>A0A6C2CMW6_9RHOO</name>
<dbReference type="CDD" id="cd16894">
    <property type="entry name" value="MltD-like"/>
    <property type="match status" value="1"/>
</dbReference>
<protein>
    <submittedName>
        <fullName evidence="5">Lytic transglycosylase</fullName>
    </submittedName>
</protein>
<evidence type="ECO:0000256" key="1">
    <source>
        <dbReference type="ARBA" id="ARBA00007734"/>
    </source>
</evidence>
<feature type="chain" id="PRO_5025494432" evidence="3">
    <location>
        <begin position="21"/>
        <end position="481"/>
    </location>
</feature>
<keyword evidence="3" id="KW-0732">Signal</keyword>
<gene>
    <name evidence="5" type="ORF">ETQ85_19360</name>
</gene>
<dbReference type="Proteomes" id="UP000389128">
    <property type="component" value="Unassembled WGS sequence"/>
</dbReference>
<dbReference type="EMBL" id="SDKK01000021">
    <property type="protein sequence ID" value="TYC54385.1"/>
    <property type="molecule type" value="Genomic_DNA"/>
</dbReference>
<sequence>MFPRVIALLLSFLCIDVVMAVDTADAPLQLSQASSLLDAGGFQAPQAFEVREQHVKVPTIDLTVEPDDLWERMRRGFSMPDLNTDLVTDRQIYYINRPGALRQIFTRSQRYLYYIVDELERRGMPTELALLPMVESAFNPMALSSAQASGLWQFIPSTGKSYKLEQNWWVDERRDVIASTNAALDYLQTIYEMHGDWQLALASYNWGEGAVGRAVAKNRAAGLPTEYQYLNMPGETRYYVPKLQALKNIVAQPELFGITLPPVANRPYFATVESRVALDLATAARLAETPVEEILALNPGYKRPILPANSSQSLVIPVNKIETFLTNLAKHDPASGSWRTYELREGEGLEGVADRLGIAATRLRQVNGLSPRARIGNGYTLIVPSESEGERISLSNLIPTHPQAGAVEPPPVIIQRTVVRGRNGRPVVVERKVQVGASSSVANKPGRSTREAVEAPARPARGKGTTKAAPPAKASTVKKQR</sequence>
<dbReference type="PROSITE" id="PS51782">
    <property type="entry name" value="LYSM"/>
    <property type="match status" value="1"/>
</dbReference>
<evidence type="ECO:0000313" key="6">
    <source>
        <dbReference type="Proteomes" id="UP000389128"/>
    </source>
</evidence>
<dbReference type="AlphaFoldDB" id="A0A6C2CMW6"/>
<dbReference type="GO" id="GO:0008933">
    <property type="term" value="F:peptidoglycan lytic transglycosylase activity"/>
    <property type="evidence" value="ECO:0007669"/>
    <property type="project" value="InterPro"/>
</dbReference>
<dbReference type="InterPro" id="IPR023346">
    <property type="entry name" value="Lysozyme-like_dom_sf"/>
</dbReference>
<comment type="similarity">
    <text evidence="1">Belongs to the transglycosylase Slt family.</text>
</comment>
<evidence type="ECO:0000256" key="3">
    <source>
        <dbReference type="SAM" id="SignalP"/>
    </source>
</evidence>
<feature type="compositionally biased region" description="Low complexity" evidence="2">
    <location>
        <begin position="454"/>
        <end position="474"/>
    </location>
</feature>
<dbReference type="PANTHER" id="PTHR37423:SF2">
    <property type="entry name" value="MEMBRANE-BOUND LYTIC MUREIN TRANSGLYCOSYLASE C"/>
    <property type="match status" value="1"/>
</dbReference>
<organism evidence="5 6">
    <name type="scientific">Zoogloea oleivorans</name>
    <dbReference type="NCBI Taxonomy" id="1552750"/>
    <lineage>
        <taxon>Bacteria</taxon>
        <taxon>Pseudomonadati</taxon>
        <taxon>Pseudomonadota</taxon>
        <taxon>Betaproteobacteria</taxon>
        <taxon>Rhodocyclales</taxon>
        <taxon>Zoogloeaceae</taxon>
        <taxon>Zoogloea</taxon>
    </lineage>
</organism>
<dbReference type="GO" id="GO:0016020">
    <property type="term" value="C:membrane"/>
    <property type="evidence" value="ECO:0007669"/>
    <property type="project" value="InterPro"/>
</dbReference>
<proteinExistence type="inferred from homology"/>
<feature type="domain" description="LysM" evidence="4">
    <location>
        <begin position="339"/>
        <end position="383"/>
    </location>
</feature>
<dbReference type="InterPro" id="IPR036779">
    <property type="entry name" value="LysM_dom_sf"/>
</dbReference>
<reference evidence="5 6" key="1">
    <citation type="submission" date="2019-01" db="EMBL/GenBank/DDBJ databases">
        <title>Zoogloea oleivorans genome sequencing and assembly.</title>
        <authorList>
            <person name="Tancsics A."/>
            <person name="Farkas M."/>
            <person name="Kriszt B."/>
            <person name="Maroti G."/>
            <person name="Horvath B."/>
        </authorList>
    </citation>
    <scope>NUCLEOTIDE SEQUENCE [LARGE SCALE GENOMIC DNA]</scope>
    <source>
        <strain evidence="5 6">Buc</strain>
    </source>
</reference>
<dbReference type="Gene3D" id="1.10.530.10">
    <property type="match status" value="1"/>
</dbReference>
<dbReference type="SUPFAM" id="SSF53955">
    <property type="entry name" value="Lysozyme-like"/>
    <property type="match status" value="1"/>
</dbReference>
<dbReference type="OrthoDB" id="9815002at2"/>
<dbReference type="Pfam" id="PF01464">
    <property type="entry name" value="SLT"/>
    <property type="match status" value="1"/>
</dbReference>
<keyword evidence="6" id="KW-1185">Reference proteome</keyword>
<comment type="caution">
    <text evidence="5">The sequence shown here is derived from an EMBL/GenBank/DDBJ whole genome shotgun (WGS) entry which is preliminary data.</text>
</comment>